<dbReference type="GO" id="GO:0005737">
    <property type="term" value="C:cytoplasm"/>
    <property type="evidence" value="ECO:0007669"/>
    <property type="project" value="UniProtKB-SubCell"/>
</dbReference>
<dbReference type="RefSeq" id="WP_201312054.1">
    <property type="nucleotide sequence ID" value="NZ_BLYI01000062.1"/>
</dbReference>
<keyword evidence="2" id="KW-0813">Transport</keyword>
<dbReference type="EMBL" id="BLYI01000062">
    <property type="protein sequence ID" value="GFO86413.1"/>
    <property type="molecule type" value="Genomic_DNA"/>
</dbReference>
<dbReference type="InterPro" id="IPR016152">
    <property type="entry name" value="PTrfase/Anion_transptr"/>
</dbReference>
<evidence type="ECO:0000256" key="8">
    <source>
        <dbReference type="ARBA" id="ARBA00037387"/>
    </source>
</evidence>
<evidence type="ECO:0000256" key="7">
    <source>
        <dbReference type="ARBA" id="ARBA00022777"/>
    </source>
</evidence>
<dbReference type="Gene3D" id="3.40.930.10">
    <property type="entry name" value="Mannitol-specific EII, Chain A"/>
    <property type="match status" value="1"/>
</dbReference>
<evidence type="ECO:0000259" key="11">
    <source>
        <dbReference type="PROSITE" id="PS51094"/>
    </source>
</evidence>
<protein>
    <recommendedName>
        <fullName evidence="9">Ascorbate-specific PTS system EIIA component</fullName>
    </recommendedName>
    <alternativeName>
        <fullName evidence="10">Ascorbate-specific phosphotransferase enzyme IIA component</fullName>
    </alternativeName>
</protein>
<comment type="function">
    <text evidence="8">The phosphoenolpyruvate-dependent sugar phosphotransferase system (sugar PTS), a major carbohydrate active transport system, catalyzes the phosphorylation of incoming sugar substrates concomitantly with their translocation across the cell membrane. The enzyme II UlaABC PTS system is involved in ascorbate transport.</text>
</comment>
<evidence type="ECO:0000256" key="9">
    <source>
        <dbReference type="ARBA" id="ARBA00041175"/>
    </source>
</evidence>
<dbReference type="InterPro" id="IPR002178">
    <property type="entry name" value="PTS_EIIA_type-2_dom"/>
</dbReference>
<keyword evidence="4" id="KW-0597">Phosphoprotein</keyword>
<evidence type="ECO:0000256" key="3">
    <source>
        <dbReference type="ARBA" id="ARBA00022490"/>
    </source>
</evidence>
<sequence length="136" mass="15369">MVFVKLIEKVEDYKEAIRISCCILEENGIVGRSYYKAILNNIKEYGGYFYLGKGICMPHARAEAGALKAGICVLSLKHPVLFYGKEVWVFLTLSAGDEEEHLRNLQKIVQICRDDERVKEIKEAKNDEELSALIGG</sequence>
<dbReference type="AlphaFoldDB" id="A0A916Q8Q5"/>
<keyword evidence="13" id="KW-1185">Reference proteome</keyword>
<organism evidence="12 13">
    <name type="scientific">Anaerostipes butyraticus</name>
    <dbReference type="NCBI Taxonomy" id="645466"/>
    <lineage>
        <taxon>Bacteria</taxon>
        <taxon>Bacillati</taxon>
        <taxon>Bacillota</taxon>
        <taxon>Clostridia</taxon>
        <taxon>Lachnospirales</taxon>
        <taxon>Lachnospiraceae</taxon>
        <taxon>Anaerostipes</taxon>
    </lineage>
</organism>
<dbReference type="InterPro" id="IPR051351">
    <property type="entry name" value="Ascorbate-PTS_EIIA_comp"/>
</dbReference>
<evidence type="ECO:0000256" key="5">
    <source>
        <dbReference type="ARBA" id="ARBA00022679"/>
    </source>
</evidence>
<evidence type="ECO:0000256" key="1">
    <source>
        <dbReference type="ARBA" id="ARBA00004496"/>
    </source>
</evidence>
<dbReference type="Proteomes" id="UP000613208">
    <property type="component" value="Unassembled WGS sequence"/>
</dbReference>
<dbReference type="GO" id="GO:0016301">
    <property type="term" value="F:kinase activity"/>
    <property type="evidence" value="ECO:0007669"/>
    <property type="project" value="UniProtKB-KW"/>
</dbReference>
<evidence type="ECO:0000256" key="2">
    <source>
        <dbReference type="ARBA" id="ARBA00022448"/>
    </source>
</evidence>
<dbReference type="SUPFAM" id="SSF55804">
    <property type="entry name" value="Phoshotransferase/anion transport protein"/>
    <property type="match status" value="1"/>
</dbReference>
<keyword evidence="5" id="KW-0808">Transferase</keyword>
<dbReference type="PANTHER" id="PTHR36203:SF1">
    <property type="entry name" value="ASCORBATE-SPECIFIC PTS SYSTEM EIIA COMPONENT"/>
    <property type="match status" value="1"/>
</dbReference>
<comment type="subcellular location">
    <subcellularLocation>
        <location evidence="1">Cytoplasm</location>
    </subcellularLocation>
</comment>
<evidence type="ECO:0000256" key="10">
    <source>
        <dbReference type="ARBA" id="ARBA00042072"/>
    </source>
</evidence>
<evidence type="ECO:0000256" key="4">
    <source>
        <dbReference type="ARBA" id="ARBA00022553"/>
    </source>
</evidence>
<keyword evidence="3" id="KW-0963">Cytoplasm</keyword>
<evidence type="ECO:0000313" key="12">
    <source>
        <dbReference type="EMBL" id="GFO86413.1"/>
    </source>
</evidence>
<accession>A0A916Q8Q5</accession>
<keyword evidence="7" id="KW-0418">Kinase</keyword>
<reference evidence="12" key="1">
    <citation type="submission" date="2020-06" db="EMBL/GenBank/DDBJ databases">
        <title>Characterization of fructooligosaccharide metabolism and fructooligosaccharide-degrading enzymes in human commensal butyrate producers.</title>
        <authorList>
            <person name="Tanno H."/>
            <person name="Fujii T."/>
            <person name="Hirano K."/>
            <person name="Maeno S."/>
            <person name="Tonozuka T."/>
            <person name="Sakamoto M."/>
            <person name="Ohkuma M."/>
            <person name="Tochio T."/>
            <person name="Endo A."/>
        </authorList>
    </citation>
    <scope>NUCLEOTIDE SEQUENCE</scope>
    <source>
        <strain evidence="12">JCM 17466</strain>
    </source>
</reference>
<proteinExistence type="predicted"/>
<feature type="domain" description="PTS EIIA type-2" evidence="11">
    <location>
        <begin position="1"/>
        <end position="136"/>
    </location>
</feature>
<comment type="caution">
    <text evidence="12">The sequence shown here is derived from an EMBL/GenBank/DDBJ whole genome shotgun (WGS) entry which is preliminary data.</text>
</comment>
<dbReference type="Pfam" id="PF00359">
    <property type="entry name" value="PTS_EIIA_2"/>
    <property type="match status" value="1"/>
</dbReference>
<dbReference type="PANTHER" id="PTHR36203">
    <property type="entry name" value="ASCORBATE-SPECIFIC PTS SYSTEM EIIA COMPONENT"/>
    <property type="match status" value="1"/>
</dbReference>
<evidence type="ECO:0000313" key="13">
    <source>
        <dbReference type="Proteomes" id="UP000613208"/>
    </source>
</evidence>
<dbReference type="GO" id="GO:0009401">
    <property type="term" value="P:phosphoenolpyruvate-dependent sugar phosphotransferase system"/>
    <property type="evidence" value="ECO:0007669"/>
    <property type="project" value="UniProtKB-KW"/>
</dbReference>
<name>A0A916Q8Q5_9FIRM</name>
<dbReference type="PROSITE" id="PS51094">
    <property type="entry name" value="PTS_EIIA_TYPE_2"/>
    <property type="match status" value="1"/>
</dbReference>
<evidence type="ECO:0000256" key="6">
    <source>
        <dbReference type="ARBA" id="ARBA00022683"/>
    </source>
</evidence>
<keyword evidence="6" id="KW-0598">Phosphotransferase system</keyword>
<gene>
    <name evidence="12" type="ORF">ANBU17_27600</name>
</gene>